<dbReference type="EMBL" id="NJHN03000047">
    <property type="protein sequence ID" value="KAH9420983.1"/>
    <property type="molecule type" value="Genomic_DNA"/>
</dbReference>
<reference evidence="5 6" key="1">
    <citation type="journal article" date="2018" name="J. Allergy Clin. Immunol.">
        <title>High-quality assembly of Dermatophagoides pteronyssinus genome and transcriptome reveals a wide range of novel allergens.</title>
        <authorList>
            <person name="Liu X.Y."/>
            <person name="Yang K.Y."/>
            <person name="Wang M.Q."/>
            <person name="Kwok J.S."/>
            <person name="Zeng X."/>
            <person name="Yang Z."/>
            <person name="Xiao X.J."/>
            <person name="Lau C.P."/>
            <person name="Li Y."/>
            <person name="Huang Z.M."/>
            <person name="Ba J.G."/>
            <person name="Yim A.K."/>
            <person name="Ouyang C.Y."/>
            <person name="Ngai S.M."/>
            <person name="Chan T.F."/>
            <person name="Leung E.L."/>
            <person name="Liu L."/>
            <person name="Liu Z.G."/>
            <person name="Tsui S.K."/>
        </authorList>
    </citation>
    <scope>NUCLEOTIDE SEQUENCE [LARGE SCALE GENOMIC DNA]</scope>
    <source>
        <strain evidence="5">Derp</strain>
    </source>
</reference>
<name>A0ABQ8JEG4_DERPT</name>
<evidence type="ECO:0000256" key="3">
    <source>
        <dbReference type="ARBA" id="ARBA00023157"/>
    </source>
</evidence>
<organism evidence="5 6">
    <name type="scientific">Dermatophagoides pteronyssinus</name>
    <name type="common">European house dust mite</name>
    <dbReference type="NCBI Taxonomy" id="6956"/>
    <lineage>
        <taxon>Eukaryota</taxon>
        <taxon>Metazoa</taxon>
        <taxon>Ecdysozoa</taxon>
        <taxon>Arthropoda</taxon>
        <taxon>Chelicerata</taxon>
        <taxon>Arachnida</taxon>
        <taxon>Acari</taxon>
        <taxon>Acariformes</taxon>
        <taxon>Sarcoptiformes</taxon>
        <taxon>Astigmata</taxon>
        <taxon>Psoroptidia</taxon>
        <taxon>Analgoidea</taxon>
        <taxon>Pyroglyphidae</taxon>
        <taxon>Dermatophagoidinae</taxon>
        <taxon>Dermatophagoides</taxon>
    </lineage>
</organism>
<evidence type="ECO:0000313" key="5">
    <source>
        <dbReference type="EMBL" id="KAH9420983.1"/>
    </source>
</evidence>
<evidence type="ECO:0000256" key="4">
    <source>
        <dbReference type="SAM" id="Phobius"/>
    </source>
</evidence>
<evidence type="ECO:0000256" key="2">
    <source>
        <dbReference type="ARBA" id="ARBA00022525"/>
    </source>
</evidence>
<proteinExistence type="predicted"/>
<feature type="transmembrane region" description="Helical" evidence="4">
    <location>
        <begin position="50"/>
        <end position="71"/>
    </location>
</feature>
<dbReference type="Proteomes" id="UP000887458">
    <property type="component" value="Unassembled WGS sequence"/>
</dbReference>
<gene>
    <name evidence="5" type="ORF">DERP_001423</name>
</gene>
<keyword evidence="2" id="KW-0964">Secreted</keyword>
<protein>
    <submittedName>
        <fullName evidence="5">Uncharacterized protein</fullName>
    </submittedName>
</protein>
<accession>A0ABQ8JEG4</accession>
<evidence type="ECO:0000256" key="1">
    <source>
        <dbReference type="ARBA" id="ARBA00004613"/>
    </source>
</evidence>
<keyword evidence="4" id="KW-0812">Transmembrane</keyword>
<keyword evidence="4" id="KW-0472">Membrane</keyword>
<reference evidence="5 6" key="2">
    <citation type="journal article" date="2022" name="Mol. Biol. Evol.">
        <title>Comparative Genomics Reveals Insights into the Divergent Evolution of Astigmatic Mites and Household Pest Adaptations.</title>
        <authorList>
            <person name="Xiong Q."/>
            <person name="Wan A.T."/>
            <person name="Liu X."/>
            <person name="Fung C.S."/>
            <person name="Xiao X."/>
            <person name="Malainual N."/>
            <person name="Hou J."/>
            <person name="Wang L."/>
            <person name="Wang M."/>
            <person name="Yang K.Y."/>
            <person name="Cui Y."/>
            <person name="Leung E.L."/>
            <person name="Nong W."/>
            <person name="Shin S.K."/>
            <person name="Au S.W."/>
            <person name="Jeong K.Y."/>
            <person name="Chew F.T."/>
            <person name="Hui J.H."/>
            <person name="Leung T.F."/>
            <person name="Tungtrongchitr A."/>
            <person name="Zhong N."/>
            <person name="Liu Z."/>
            <person name="Tsui S.K."/>
        </authorList>
    </citation>
    <scope>NUCLEOTIDE SEQUENCE [LARGE SCALE GENOMIC DNA]</scope>
    <source>
        <strain evidence="5">Derp</strain>
    </source>
</reference>
<dbReference type="CDD" id="cd12960">
    <property type="entry name" value="Spider_toxin"/>
    <property type="match status" value="1"/>
</dbReference>
<keyword evidence="6" id="KW-1185">Reference proteome</keyword>
<comment type="subcellular location">
    <subcellularLocation>
        <location evidence="1">Secreted</location>
    </subcellularLocation>
</comment>
<keyword evidence="4" id="KW-1133">Transmembrane helix</keyword>
<keyword evidence="3" id="KW-1015">Disulfide bond</keyword>
<sequence length="104" mass="12416">MFIRTGLVSIDYYMTVKKNSLRNRAIHLYEIISCHSEKDENFQPCLFDTFLKFILNIVSHTSFFSFIFYLFKNLQINNTVCRCNLWGTNCRCHRMGLFQKIGKK</sequence>
<comment type="caution">
    <text evidence="5">The sequence shown here is derived from an EMBL/GenBank/DDBJ whole genome shotgun (WGS) entry which is preliminary data.</text>
</comment>
<evidence type="ECO:0000313" key="6">
    <source>
        <dbReference type="Proteomes" id="UP000887458"/>
    </source>
</evidence>
<dbReference type="InterPro" id="IPR004169">
    <property type="entry name" value="Spidertoxin"/>
</dbReference>